<feature type="region of interest" description="Disordered" evidence="1">
    <location>
        <begin position="746"/>
        <end position="765"/>
    </location>
</feature>
<organism evidence="3 4">
    <name type="scientific">Colletotrichum cuscutae</name>
    <dbReference type="NCBI Taxonomy" id="1209917"/>
    <lineage>
        <taxon>Eukaryota</taxon>
        <taxon>Fungi</taxon>
        <taxon>Dikarya</taxon>
        <taxon>Ascomycota</taxon>
        <taxon>Pezizomycotina</taxon>
        <taxon>Sordariomycetes</taxon>
        <taxon>Hypocreomycetidae</taxon>
        <taxon>Glomerellales</taxon>
        <taxon>Glomerellaceae</taxon>
        <taxon>Colletotrichum</taxon>
        <taxon>Colletotrichum acutatum species complex</taxon>
    </lineage>
</organism>
<reference evidence="3" key="1">
    <citation type="submission" date="2016-11" db="EMBL/GenBank/DDBJ databases">
        <title>The genome sequence of Colletotrichum cuscutae.</title>
        <authorList>
            <person name="Baroncelli R."/>
        </authorList>
    </citation>
    <scope>NUCLEOTIDE SEQUENCE</scope>
    <source>
        <strain evidence="3">IMI 304802</strain>
    </source>
</reference>
<accession>A0AAI9VF36</accession>
<dbReference type="Pfam" id="PF06413">
    <property type="entry name" value="Neugrin"/>
    <property type="match status" value="1"/>
</dbReference>
<feature type="domain" description="Heterokaryon incompatibility" evidence="2">
    <location>
        <begin position="296"/>
        <end position="426"/>
    </location>
</feature>
<protein>
    <submittedName>
        <fullName evidence="3">Mitochondrion organization and biogenesis protein</fullName>
    </submittedName>
</protein>
<evidence type="ECO:0000313" key="4">
    <source>
        <dbReference type="Proteomes" id="UP001239213"/>
    </source>
</evidence>
<dbReference type="InterPro" id="IPR010487">
    <property type="entry name" value="NGRN/Rrg9"/>
</dbReference>
<keyword evidence="4" id="KW-1185">Reference proteome</keyword>
<dbReference type="AlphaFoldDB" id="A0AAI9VF36"/>
<dbReference type="Pfam" id="PF06985">
    <property type="entry name" value="HET"/>
    <property type="match status" value="1"/>
</dbReference>
<feature type="compositionally biased region" description="Low complexity" evidence="1">
    <location>
        <begin position="952"/>
        <end position="962"/>
    </location>
</feature>
<dbReference type="Proteomes" id="UP001239213">
    <property type="component" value="Unassembled WGS sequence"/>
</dbReference>
<feature type="region of interest" description="Disordered" evidence="1">
    <location>
        <begin position="60"/>
        <end position="94"/>
    </location>
</feature>
<feature type="compositionally biased region" description="Acidic residues" evidence="1">
    <location>
        <begin position="746"/>
        <end position="759"/>
    </location>
</feature>
<evidence type="ECO:0000256" key="1">
    <source>
        <dbReference type="SAM" id="MobiDB-lite"/>
    </source>
</evidence>
<sequence length="1154" mass="132600">MLCSCRLSPLRLFVQGISQLHISEPVVAPRLPQYVKNNRTLQISQASTFATSAVHNKKRDFIPFEKGGKQATSRGPLEEQPDEEPAKPKRENWQLQKEALKKKFPDGWNPRKRLSPDAIAGIKALHAQFPEEYDLKTLADKFQMSPEAIRRILRSKWQATPEEEEDRQERWFRRGVNVWSRYAELGLKPPSKWRREGVTRDPSYHQNRKEAIQRRKEEEAKENVGERLQRKLSDTIILLCDRKASLRAQDEDLYHRETYQLVFAEKYTSSRKQVMRLLSTETKKFEVFDLENAPPYAVLSHLWEHDEVLFQDLRDGQMLRPRAGLRKIDAACLVAQERMLRYIWIDTSCVDIESESERSEAVESSFRIFKSAALCIAYLSDVESERPLPAGHVFLTDRNLDDNLEGRFRHTFKRSRWFTRSWALPELIAPPELVFYSRGWELIGTRSELRNHLFDITGVDTFILQGGDLAKVSVARKMFWATSRNAYRLEDIAYSLAGLFGVDMMPIYGEGNVSAFLRLQEHIAKTVSDPTLFAWRKDWLQKFTTWDKCKDLVNSSHLRDFLASSPGAFSHCGSMFPAMVTVDDMKLNQRDFGNDDDTAWETSSVASFQSSATTLIEGSTSTPVTSGLGNAISFLSENDTLYPLFRLAMQTPRVGPDRLRRNLTRILRSLGLELAIEAITKEEALSAVFFRVYRLAIASGVTSRIAEKNLEPIALDQPRTKVPEDAPGTLPEDPHLDEFAQLEQEDDDLGQEEGDDAPEEKEGQANELNFESIRAFVLSSGAFENMTRRLSDFVKPTFRTQAQKLVAKVLEGKDTLEDQYWIGMKDKMQVVLTELEESSPETLLLDIESTPKRLEVFQTWAETMTKEEWDWWPLPPPKHALSSTEARVGWRCRCGISRWETVPASFAGNIAMLLQKYPLASRNHTASASNPASDPPPTSSKTDETSSLGTRSIKTSSVSESSKLPDPVSSPSQDNQTGQKREYPRPRYIFLLATTGRHRLRQLPSLYLDTADFGQELRKAYRELKGFWRWWFSPYDFSHCEFVRFEKFCRNGFAHRGLEVPNTSQKDYYYNPRPALREPPVSPEEFSHVFHYTAKSEAVIWASLGLPFHDTVEALSDDTVGCIPQRYHYLDERSNRKEDFWAKHNPKQKKVFTE</sequence>
<feature type="region of interest" description="Disordered" evidence="1">
    <location>
        <begin position="924"/>
        <end position="981"/>
    </location>
</feature>
<feature type="compositionally biased region" description="Polar residues" evidence="1">
    <location>
        <begin position="969"/>
        <end position="978"/>
    </location>
</feature>
<evidence type="ECO:0000259" key="2">
    <source>
        <dbReference type="Pfam" id="PF06985"/>
    </source>
</evidence>
<feature type="region of interest" description="Disordered" evidence="1">
    <location>
        <begin position="194"/>
        <end position="222"/>
    </location>
</feature>
<evidence type="ECO:0000313" key="3">
    <source>
        <dbReference type="EMBL" id="KAK1481238.1"/>
    </source>
</evidence>
<proteinExistence type="predicted"/>
<dbReference type="InterPro" id="IPR010730">
    <property type="entry name" value="HET"/>
</dbReference>
<dbReference type="EMBL" id="MPDP01000101">
    <property type="protein sequence ID" value="KAK1481238.1"/>
    <property type="molecule type" value="Genomic_DNA"/>
</dbReference>
<comment type="caution">
    <text evidence="3">The sequence shown here is derived from an EMBL/GenBank/DDBJ whole genome shotgun (WGS) entry which is preliminary data.</text>
</comment>
<name>A0AAI9VF36_9PEZI</name>
<dbReference type="PANTHER" id="PTHR10622:SF10">
    <property type="entry name" value="HET DOMAIN-CONTAINING PROTEIN"/>
    <property type="match status" value="1"/>
</dbReference>
<gene>
    <name evidence="3" type="ORF">CCUS01_04350</name>
</gene>
<feature type="compositionally biased region" description="Basic and acidic residues" evidence="1">
    <location>
        <begin position="84"/>
        <end position="94"/>
    </location>
</feature>
<dbReference type="PANTHER" id="PTHR10622">
    <property type="entry name" value="HET DOMAIN-CONTAINING PROTEIN"/>
    <property type="match status" value="1"/>
</dbReference>